<name>A0A9P5DPZ3_9HYPO</name>
<reference evidence="2" key="2">
    <citation type="submission" date="2020-02" db="EMBL/GenBank/DDBJ databases">
        <title>Identification and distribution of gene clusters putatively required for synthesis of sphingolipid metabolism inhibitors in phylogenetically diverse species of the filamentous fungus Fusarium.</title>
        <authorList>
            <person name="Kim H.-S."/>
            <person name="Busman M."/>
            <person name="Brown D.W."/>
            <person name="Divon H."/>
            <person name="Uhlig S."/>
            <person name="Proctor R.H."/>
        </authorList>
    </citation>
    <scope>NUCLEOTIDE SEQUENCE</scope>
    <source>
        <strain evidence="2">NRRL 25174</strain>
    </source>
</reference>
<organism evidence="2 3">
    <name type="scientific">Fusarium beomiforme</name>
    <dbReference type="NCBI Taxonomy" id="44412"/>
    <lineage>
        <taxon>Eukaryota</taxon>
        <taxon>Fungi</taxon>
        <taxon>Dikarya</taxon>
        <taxon>Ascomycota</taxon>
        <taxon>Pezizomycotina</taxon>
        <taxon>Sordariomycetes</taxon>
        <taxon>Hypocreomycetidae</taxon>
        <taxon>Hypocreales</taxon>
        <taxon>Nectriaceae</taxon>
        <taxon>Fusarium</taxon>
        <taxon>Fusarium burgessii species complex</taxon>
    </lineage>
</organism>
<keyword evidence="1" id="KW-0472">Membrane</keyword>
<protein>
    <submittedName>
        <fullName evidence="2">Aromatic amino acid aminotransferase</fullName>
    </submittedName>
</protein>
<evidence type="ECO:0000313" key="3">
    <source>
        <dbReference type="Proteomes" id="UP000730481"/>
    </source>
</evidence>
<reference evidence="2" key="1">
    <citation type="journal article" date="2017" name="Mycologia">
        <title>Fusarium algeriense, sp. nov., a novel toxigenic crown rot pathogen of durum wheat from Algeria is nested in the Fusarium burgessii species complex.</title>
        <authorList>
            <person name="Laraba I."/>
            <person name="Keddad A."/>
            <person name="Boureghda H."/>
            <person name="Abdallah N."/>
            <person name="Vaughan M.M."/>
            <person name="Proctor R.H."/>
            <person name="Busman M."/>
            <person name="O'Donnell K."/>
        </authorList>
    </citation>
    <scope>NUCLEOTIDE SEQUENCE</scope>
    <source>
        <strain evidence="2">NRRL 25174</strain>
    </source>
</reference>
<sequence>MATVLEENKSFTDKVKMFDFEWLMGGMFLWVEINIFTHTLASQVEPWRLMRALWVHCTTYPYLILTVPGQDFAATDMVKATRGVLFFRFCFAAVEENVLQVKTKAFTDACRDFWKIGSVEEIDEILRSDRTG</sequence>
<keyword evidence="1" id="KW-1133">Transmembrane helix</keyword>
<keyword evidence="3" id="KW-1185">Reference proteome</keyword>
<keyword evidence="2" id="KW-0808">Transferase</keyword>
<keyword evidence="1" id="KW-0812">Transmembrane</keyword>
<dbReference type="EMBL" id="PVQB02000771">
    <property type="protein sequence ID" value="KAF4333867.1"/>
    <property type="molecule type" value="Genomic_DNA"/>
</dbReference>
<dbReference type="AlphaFoldDB" id="A0A9P5DPZ3"/>
<dbReference type="InterPro" id="IPR015421">
    <property type="entry name" value="PyrdxlP-dep_Trfase_major"/>
</dbReference>
<dbReference type="Proteomes" id="UP000730481">
    <property type="component" value="Unassembled WGS sequence"/>
</dbReference>
<comment type="caution">
    <text evidence="2">The sequence shown here is derived from an EMBL/GenBank/DDBJ whole genome shotgun (WGS) entry which is preliminary data.</text>
</comment>
<evidence type="ECO:0000256" key="1">
    <source>
        <dbReference type="SAM" id="Phobius"/>
    </source>
</evidence>
<accession>A0A9P5DPZ3</accession>
<keyword evidence="2" id="KW-0032">Aminotransferase</keyword>
<dbReference type="OrthoDB" id="691673at2759"/>
<dbReference type="Gene3D" id="3.40.640.10">
    <property type="entry name" value="Type I PLP-dependent aspartate aminotransferase-like (Major domain)"/>
    <property type="match status" value="1"/>
</dbReference>
<dbReference type="GO" id="GO:0008483">
    <property type="term" value="F:transaminase activity"/>
    <property type="evidence" value="ECO:0007669"/>
    <property type="project" value="UniProtKB-KW"/>
</dbReference>
<gene>
    <name evidence="2" type="ORF">FBEOM_12301</name>
</gene>
<feature type="transmembrane region" description="Helical" evidence="1">
    <location>
        <begin position="20"/>
        <end position="41"/>
    </location>
</feature>
<proteinExistence type="predicted"/>
<evidence type="ECO:0000313" key="2">
    <source>
        <dbReference type="EMBL" id="KAF4333867.1"/>
    </source>
</evidence>